<name>A0A9R1U3Q2_9HYME</name>
<dbReference type="KEGG" id="fas:105268275"/>
<evidence type="ECO:0000256" key="3">
    <source>
        <dbReference type="ARBA" id="ARBA00022692"/>
    </source>
</evidence>
<dbReference type="InterPro" id="IPR026769">
    <property type="entry name" value="Mic13"/>
</dbReference>
<evidence type="ECO:0000256" key="1">
    <source>
        <dbReference type="ARBA" id="ARBA00004434"/>
    </source>
</evidence>
<gene>
    <name evidence="10" type="primary">LOC105268275</name>
</gene>
<keyword evidence="3" id="KW-0812">Transmembrane</keyword>
<dbReference type="PANTHER" id="PTHR31816">
    <property type="entry name" value="MICOS COMPLEX SUBUNIT MIC13"/>
    <property type="match status" value="1"/>
</dbReference>
<evidence type="ECO:0000256" key="6">
    <source>
        <dbReference type="ARBA" id="ARBA00023128"/>
    </source>
</evidence>
<dbReference type="GeneID" id="105268275"/>
<evidence type="ECO:0000256" key="2">
    <source>
        <dbReference type="ARBA" id="ARBA00006771"/>
    </source>
</evidence>
<evidence type="ECO:0000313" key="10">
    <source>
        <dbReference type="RefSeq" id="XP_011306001.1"/>
    </source>
</evidence>
<dbReference type="AlphaFoldDB" id="A0A9R1U3Q2"/>
<protein>
    <recommendedName>
        <fullName evidence="8">MICOS complex subunit MIC13</fullName>
    </recommendedName>
</protein>
<dbReference type="GO" id="GO:0044284">
    <property type="term" value="C:mitochondrial crista junction"/>
    <property type="evidence" value="ECO:0007669"/>
    <property type="project" value="TreeGrafter"/>
</dbReference>
<dbReference type="PANTHER" id="PTHR31816:SF3">
    <property type="entry name" value="MICOS COMPLEX SUBUNIT MIC13"/>
    <property type="match status" value="1"/>
</dbReference>
<keyword evidence="7" id="KW-0472">Membrane</keyword>
<proteinExistence type="inferred from homology"/>
<dbReference type="GO" id="GO:0061617">
    <property type="term" value="C:MICOS complex"/>
    <property type="evidence" value="ECO:0007669"/>
    <property type="project" value="UniProtKB-UniRule"/>
</dbReference>
<evidence type="ECO:0000313" key="9">
    <source>
        <dbReference type="Proteomes" id="UP000694866"/>
    </source>
</evidence>
<keyword evidence="6 8" id="KW-0496">Mitochondrion</keyword>
<organism evidence="9 10">
    <name type="scientific">Fopius arisanus</name>
    <dbReference type="NCBI Taxonomy" id="64838"/>
    <lineage>
        <taxon>Eukaryota</taxon>
        <taxon>Metazoa</taxon>
        <taxon>Ecdysozoa</taxon>
        <taxon>Arthropoda</taxon>
        <taxon>Hexapoda</taxon>
        <taxon>Insecta</taxon>
        <taxon>Pterygota</taxon>
        <taxon>Neoptera</taxon>
        <taxon>Endopterygota</taxon>
        <taxon>Hymenoptera</taxon>
        <taxon>Apocrita</taxon>
        <taxon>Ichneumonoidea</taxon>
        <taxon>Braconidae</taxon>
        <taxon>Opiinae</taxon>
        <taxon>Fopius</taxon>
    </lineage>
</organism>
<evidence type="ECO:0000256" key="8">
    <source>
        <dbReference type="RuleBase" id="RU363009"/>
    </source>
</evidence>
<evidence type="ECO:0000256" key="5">
    <source>
        <dbReference type="ARBA" id="ARBA00022989"/>
    </source>
</evidence>
<reference evidence="10" key="1">
    <citation type="submission" date="2025-08" db="UniProtKB">
        <authorList>
            <consortium name="RefSeq"/>
        </authorList>
    </citation>
    <scope>IDENTIFICATION</scope>
    <source>
        <strain evidence="10">USDA-PBARC FA_bdor</strain>
        <tissue evidence="10">Whole organism</tissue>
    </source>
</reference>
<dbReference type="Pfam" id="PF15884">
    <property type="entry name" value="QIL1"/>
    <property type="match status" value="1"/>
</dbReference>
<dbReference type="GO" id="GO:0042407">
    <property type="term" value="P:cristae formation"/>
    <property type="evidence" value="ECO:0007669"/>
    <property type="project" value="TreeGrafter"/>
</dbReference>
<keyword evidence="9" id="KW-1185">Reference proteome</keyword>
<dbReference type="Proteomes" id="UP000694866">
    <property type="component" value="Unplaced"/>
</dbReference>
<dbReference type="OrthoDB" id="5948578at2759"/>
<keyword evidence="4 8" id="KW-0999">Mitochondrion inner membrane</keyword>
<sequence length="127" mass="13698">MGLIRFAAKSSLTGGFIYYTVQGGLWSSPEDSIKFYQGIYSKITPYIKEYASPDITAGIATVPSATTMIGCSRGVWNKAVKISFRFLSELPAHMSNGIDSLMSLPAVRDSIESIKGADQAPAQVKPQ</sequence>
<comment type="similarity">
    <text evidence="2 8">Belongs to the MICOS complex subunit Mic13 family.</text>
</comment>
<accession>A0A9R1U3Q2</accession>
<dbReference type="RefSeq" id="XP_011306001.1">
    <property type="nucleotide sequence ID" value="XM_011307699.1"/>
</dbReference>
<comment type="subunit">
    <text evidence="8">Component of the mitochondrial contact site and cristae organizing system (MICOS) complex.</text>
</comment>
<comment type="subcellular location">
    <subcellularLocation>
        <location evidence="1 8">Mitochondrion inner membrane</location>
        <topology evidence="1 8">Single-pass membrane protein</topology>
    </subcellularLocation>
</comment>
<evidence type="ECO:0000256" key="4">
    <source>
        <dbReference type="ARBA" id="ARBA00022792"/>
    </source>
</evidence>
<keyword evidence="5" id="KW-1133">Transmembrane helix</keyword>
<evidence type="ECO:0000256" key="7">
    <source>
        <dbReference type="ARBA" id="ARBA00023136"/>
    </source>
</evidence>
<comment type="function">
    <text evidence="8">Component of the MICOS complex, a large protein complex of the mitochondrial inner membrane that plays crucial roles in the maintenance of crista junctions, inner membrane architecture, and formation of contact sites to the outer membrane.</text>
</comment>